<dbReference type="PROSITE" id="PS50092">
    <property type="entry name" value="TSP1"/>
    <property type="match status" value="1"/>
</dbReference>
<dbReference type="Pfam" id="PF00090">
    <property type="entry name" value="TSP_1"/>
    <property type="match status" value="1"/>
</dbReference>
<dbReference type="SUPFAM" id="SSF82895">
    <property type="entry name" value="TSP-1 type 1 repeat"/>
    <property type="match status" value="1"/>
</dbReference>
<dbReference type="GO" id="GO:0004930">
    <property type="term" value="F:G protein-coupled receptor activity"/>
    <property type="evidence" value="ECO:0007669"/>
    <property type="project" value="InterPro"/>
</dbReference>
<dbReference type="Gene3D" id="3.50.4.10">
    <property type="entry name" value="Hepatocyte Growth Factor"/>
    <property type="match status" value="1"/>
</dbReference>
<evidence type="ECO:0000256" key="1">
    <source>
        <dbReference type="ARBA" id="ARBA00004141"/>
    </source>
</evidence>
<evidence type="ECO:0000256" key="3">
    <source>
        <dbReference type="ARBA" id="ARBA00022989"/>
    </source>
</evidence>
<evidence type="ECO:0000256" key="4">
    <source>
        <dbReference type="ARBA" id="ARBA00023136"/>
    </source>
</evidence>
<sequence>MMKAWILLIFAVKGLFSLKEWPNCLDFAIVGENDLLERGWVYSSEACATECLSRNSCKLWTYKNYTCNLFHGRNNSEIKKNGNSRDLGHLYGFRDCSPGTDEHWPECSVQGFDLNWYCAMRNGSSCRFWNWDGKDNLCVHKSTFGPPTKSSTKESAYGSNKCYGKTLEDSHESYPSIHGGWSPWSKDETPCFNKRFGDLIKCGGGFQYRRRSCTNPTTRYGGRVCSGKHLEAFPCNTHHCQVPKPWLWSEWSRPKNPCGQDILRRESLCGALRYKLQSKEELYSSPNMGYWPTCLFQYENHGVELQSSSMASLKECFNACFQASLKDCLYWSYDFKLKKCGFYSNLKLDQSTRSMSFLTGNRNCMHDEIPPPFCGVIDKVYDESLLTLEETFLEEFNQCFELCIKNKKCHLWLIKISHQDIRIVNCIIYGNNITQGSPIITKDLEDPSNYTTWTGKRDDCISEVKPRIPFPELYEEMALIEPCQKSERKEMTKEVNFWNKSSCPSPCKEAHTLCPKNSDCLDKSTEERPFYECVCQLGLIMRNGVCRVDSINNSPKIRDSKFESLITHYKVIVVGRVLLILVLVVSCTLGFIYSKQLKNAGLYHRTIEIALVLANAVTLMNIFRSTKDICRVLSILAHFLWTGVFSFLTLEAIHIYGLICNIVLQYGIFSKVTNFVLGWSLSGGIVITSICFEYEDYFGDLTCWMNYGSSLIYAQILPNLLIKDPQIALHKQGSYKRSKMDVHYSHPSNTSDIYEFLIRVSWGIYSGFLVLSRDKVNIIFRGGWKRLLEIILRKPKD</sequence>
<dbReference type="InterPro" id="IPR000884">
    <property type="entry name" value="TSP1_rpt"/>
</dbReference>
<keyword evidence="4" id="KW-0472">Membrane</keyword>
<accession>A0A7R8H1C2</accession>
<dbReference type="InterPro" id="IPR036383">
    <property type="entry name" value="TSP1_rpt_sf"/>
</dbReference>
<dbReference type="InterPro" id="IPR003609">
    <property type="entry name" value="Pan_app"/>
</dbReference>
<reference evidence="5" key="1">
    <citation type="submission" date="2021-02" db="EMBL/GenBank/DDBJ databases">
        <authorList>
            <person name="Bekaert M."/>
        </authorList>
    </citation>
    <scope>NUCLEOTIDE SEQUENCE</scope>
    <source>
        <strain evidence="5">IoA-00</strain>
    </source>
</reference>
<keyword evidence="3" id="KW-1133">Transmembrane helix</keyword>
<evidence type="ECO:0000256" key="2">
    <source>
        <dbReference type="ARBA" id="ARBA00022692"/>
    </source>
</evidence>
<protein>
    <submittedName>
        <fullName evidence="5">SEMA5</fullName>
    </submittedName>
</protein>
<dbReference type="SUPFAM" id="SSF57414">
    <property type="entry name" value="Hairpin loop containing domain-like"/>
    <property type="match status" value="1"/>
</dbReference>
<dbReference type="AlphaFoldDB" id="A0A7R8H1C2"/>
<dbReference type="EMBL" id="HG994589">
    <property type="protein sequence ID" value="CAF2791611.1"/>
    <property type="molecule type" value="Genomic_DNA"/>
</dbReference>
<keyword evidence="6" id="KW-1185">Reference proteome</keyword>
<evidence type="ECO:0000313" key="5">
    <source>
        <dbReference type="EMBL" id="CAF2791611.1"/>
    </source>
</evidence>
<dbReference type="Proteomes" id="UP000675881">
    <property type="component" value="Chromosome 10"/>
</dbReference>
<dbReference type="Gene3D" id="1.20.1070.10">
    <property type="entry name" value="Rhodopsin 7-helix transmembrane proteins"/>
    <property type="match status" value="1"/>
</dbReference>
<dbReference type="GO" id="GO:0016020">
    <property type="term" value="C:membrane"/>
    <property type="evidence" value="ECO:0007669"/>
    <property type="project" value="UniProtKB-SubCell"/>
</dbReference>
<organism evidence="5 6">
    <name type="scientific">Lepeophtheirus salmonis</name>
    <name type="common">Salmon louse</name>
    <name type="synonym">Caligus salmonis</name>
    <dbReference type="NCBI Taxonomy" id="72036"/>
    <lineage>
        <taxon>Eukaryota</taxon>
        <taxon>Metazoa</taxon>
        <taxon>Ecdysozoa</taxon>
        <taxon>Arthropoda</taxon>
        <taxon>Crustacea</taxon>
        <taxon>Multicrustacea</taxon>
        <taxon>Hexanauplia</taxon>
        <taxon>Copepoda</taxon>
        <taxon>Siphonostomatoida</taxon>
        <taxon>Caligidae</taxon>
        <taxon>Lepeophtheirus</taxon>
    </lineage>
</organism>
<dbReference type="InterPro" id="IPR000832">
    <property type="entry name" value="GPCR_2_secretin-like"/>
</dbReference>
<evidence type="ECO:0000313" key="6">
    <source>
        <dbReference type="Proteomes" id="UP000675881"/>
    </source>
</evidence>
<proteinExistence type="predicted"/>
<dbReference type="Gene3D" id="2.20.100.10">
    <property type="entry name" value="Thrombospondin type-1 (TSP1) repeat"/>
    <property type="match status" value="1"/>
</dbReference>
<gene>
    <name evidence="5" type="ORF">LSAA_2240</name>
</gene>
<name>A0A7R8H1C2_LEPSM</name>
<keyword evidence="2" id="KW-0812">Transmembrane</keyword>
<dbReference type="PROSITE" id="PS50948">
    <property type="entry name" value="PAN"/>
    <property type="match status" value="1"/>
</dbReference>
<comment type="subcellular location">
    <subcellularLocation>
        <location evidence="1">Membrane</location>
        <topology evidence="1">Multi-pass membrane protein</topology>
    </subcellularLocation>
</comment>
<dbReference type="Pfam" id="PF00002">
    <property type="entry name" value="7tm_2"/>
    <property type="match status" value="1"/>
</dbReference>
<dbReference type="OrthoDB" id="5973910at2759"/>